<protein>
    <submittedName>
        <fullName evidence="1">Uncharacterized protein</fullName>
    </submittedName>
</protein>
<dbReference type="EMBL" id="LS991952">
    <property type="protein sequence ID" value="SYV95657.1"/>
    <property type="molecule type" value="Genomic_DNA"/>
</dbReference>
<accession>A0A3B0PIR3</accession>
<gene>
    <name evidence="1" type="ORF">NCTC10115_01519</name>
</gene>
<organism evidence="1 2">
    <name type="scientific">Mycoplasmoides gallisepticum</name>
    <name type="common">Mycoplasma gallisepticum</name>
    <dbReference type="NCBI Taxonomy" id="2096"/>
    <lineage>
        <taxon>Bacteria</taxon>
        <taxon>Bacillati</taxon>
        <taxon>Mycoplasmatota</taxon>
        <taxon>Mycoplasmoidales</taxon>
        <taxon>Mycoplasmoidaceae</taxon>
        <taxon>Mycoplasmoides</taxon>
    </lineage>
</organism>
<reference evidence="2" key="1">
    <citation type="submission" date="2018-06" db="EMBL/GenBank/DDBJ databases">
        <authorList>
            <consortium name="Pathogen Informatics"/>
        </authorList>
    </citation>
    <scope>NUCLEOTIDE SEQUENCE [LARGE SCALE GENOMIC DNA]</scope>
    <source>
        <strain evidence="2">NCTC10115</strain>
    </source>
</reference>
<proteinExistence type="predicted"/>
<feature type="non-terminal residue" evidence="1">
    <location>
        <position position="49"/>
    </location>
</feature>
<sequence length="49" mass="5402">MTMLMLSNIVAATPGAILNEQGLIDTIKGINLFGNKQIQEIETKIKNSW</sequence>
<dbReference type="Proteomes" id="UP000260136">
    <property type="component" value="Chromosome"/>
</dbReference>
<evidence type="ECO:0000313" key="1">
    <source>
        <dbReference type="EMBL" id="SYV95657.1"/>
    </source>
</evidence>
<evidence type="ECO:0000313" key="2">
    <source>
        <dbReference type="Proteomes" id="UP000260136"/>
    </source>
</evidence>
<dbReference type="AlphaFoldDB" id="A0A3B0PIR3"/>
<name>A0A3B0PIR3_MYCGL</name>